<dbReference type="EMBL" id="JAAGNZ010000006">
    <property type="protein sequence ID" value="NEU70572.1"/>
    <property type="molecule type" value="Genomic_DNA"/>
</dbReference>
<comment type="caution">
    <text evidence="2">The sequence shown here is derived from an EMBL/GenBank/DDBJ whole genome shotgun (WGS) entry which is preliminary data.</text>
</comment>
<dbReference type="CDD" id="cd18785">
    <property type="entry name" value="SF2_C"/>
    <property type="match status" value="1"/>
</dbReference>
<dbReference type="SUPFAM" id="SSF52540">
    <property type="entry name" value="P-loop containing nucleoside triphosphate hydrolases"/>
    <property type="match status" value="1"/>
</dbReference>
<evidence type="ECO:0000259" key="1">
    <source>
        <dbReference type="PROSITE" id="PS51194"/>
    </source>
</evidence>
<evidence type="ECO:0000313" key="2">
    <source>
        <dbReference type="EMBL" id="NEU70572.1"/>
    </source>
</evidence>
<dbReference type="PROSITE" id="PS51194">
    <property type="entry name" value="HELICASE_CTER"/>
    <property type="match status" value="1"/>
</dbReference>
<accession>A0A6M0IRF9</accession>
<dbReference type="AlphaFoldDB" id="A0A6M0IRF9"/>
<reference evidence="2 3" key="1">
    <citation type="submission" date="2020-02" db="EMBL/GenBank/DDBJ databases">
        <title>Draft genome sequence of two Spirosoma agri KCTC 52727 and Spirosoma terrae KCTC 52035.</title>
        <authorList>
            <person name="Rojas J."/>
            <person name="Ambika Manirajan B."/>
            <person name="Ratering S."/>
            <person name="Suarez C."/>
            <person name="Schnell S."/>
        </authorList>
    </citation>
    <scope>NUCLEOTIDE SEQUENCE [LARGE SCALE GENOMIC DNA]</scope>
    <source>
        <strain evidence="2 3">KCTC 52727</strain>
    </source>
</reference>
<proteinExistence type="predicted"/>
<keyword evidence="3" id="KW-1185">Reference proteome</keyword>
<sequence length="1121" mass="126941">MRNDILNFIRKELIGPDPVQPHVQANGEEILINEPPRLRYGAGILFPCTVPYLRADSNTQVEQDLISADETIPDGIESPVTLGDSHAPTDMGEDFEEEIGLANSYLPAAMGISCFIEVPQEGFIITFTAARYEVRDYSFQTEDGHLLSRRCYFRVPLDQSLIIKANELPLDTGSDCDFFLKESDGSDLALRLNIRNRTHGSDRPNLHLLTFTLINQNNSSQENIRNEDCFFQTGFTVSATAPCFHPYKTAVSEADTDDERSNQLLFRNIHTFAVGHGCSPAWNDEDSPVINELKTTVLPSYEIKPVLPASLPGVTLEMDELSDLSESDLSVPLNRLTESYDKWISQQEEIAETTLDGDLLITALRHIDNCRDCLHRMQEGITLLSTNDKAEKAFRLMNRAMLLQQLRYAVPIRMWPLDSRSNINPLPDMELPDVKNRSTWPNGLGSWRPFQLAFILMNLQCMLEPDHIDREMVDLIWFPTGGGKTEAYLGLSAYTIFVRRLRDQNDNGTSVLMRYTLRLLTAQQFQRAASLICACETIRQENTQQLGRERITIGLWVGESLTPIYRSDAVSSFTKMEQGREDQNPFIVLKCPWCAAQMGYIKESKANRIKGYKLQNVSGKKTVVYRCDNPNCEFSAPSNNLPLIVIDEDIYQHPPTLIIGTVDKFAMLTWRPDARSLFGFTDTGHRNSPPELIIQDELHLISGPLGSMVGLFETMVEELCTINGIKPKIIASSATISRAREQINALYGRGTHNVTIFPPQCLNAGDSFFAKEDRSVPGRLYTGIFASALPSHATAQVRVISAQLQAVRSVPAKEEIQRDPYWTSLIYFNSIRELGHAATLIRADITEYMNSIWKRKLIRGDERRFINRDIELTSRMESSDIPEYLEQLYVQWDGARNTWPVDVCLATNMISVGVDIPRLGLMTVIGQPKTTSEYIQATSRVGRGRNMPGLVFTIYNCSKPRDRSHFEQFQSYHARIYSKVEPTSVTPFSTPARERALHSILVGLIRYYGAYSLDSPNPYPEPNVIERVQEIITNRVGLIDEAELESTVRMLEEKLTYWRNEMPMDYGGFRLGPNTPLLYPAGSNPPEQIRDRAWSTPTSMRNVDSTCEATIIREYHNIDDR</sequence>
<organism evidence="2 3">
    <name type="scientific">Spirosoma agri</name>
    <dbReference type="NCBI Taxonomy" id="1987381"/>
    <lineage>
        <taxon>Bacteria</taxon>
        <taxon>Pseudomonadati</taxon>
        <taxon>Bacteroidota</taxon>
        <taxon>Cytophagia</taxon>
        <taxon>Cytophagales</taxon>
        <taxon>Cytophagaceae</taxon>
        <taxon>Spirosoma</taxon>
    </lineage>
</organism>
<name>A0A6M0IRF9_9BACT</name>
<dbReference type="Pfam" id="PF00271">
    <property type="entry name" value="Helicase_C"/>
    <property type="match status" value="1"/>
</dbReference>
<evidence type="ECO:0000313" key="3">
    <source>
        <dbReference type="Proteomes" id="UP000477386"/>
    </source>
</evidence>
<dbReference type="InterPro" id="IPR001650">
    <property type="entry name" value="Helicase_C-like"/>
</dbReference>
<dbReference type="Gene3D" id="3.40.50.300">
    <property type="entry name" value="P-loop containing nucleotide triphosphate hydrolases"/>
    <property type="match status" value="2"/>
</dbReference>
<feature type="domain" description="Helicase C-terminal" evidence="1">
    <location>
        <begin position="815"/>
        <end position="998"/>
    </location>
</feature>
<protein>
    <recommendedName>
        <fullName evidence="1">Helicase C-terminal domain-containing protein</fullName>
    </recommendedName>
</protein>
<dbReference type="RefSeq" id="WP_164043887.1">
    <property type="nucleotide sequence ID" value="NZ_JAAGNZ010000006.1"/>
</dbReference>
<dbReference type="InterPro" id="IPR027417">
    <property type="entry name" value="P-loop_NTPase"/>
</dbReference>
<dbReference type="Proteomes" id="UP000477386">
    <property type="component" value="Unassembled WGS sequence"/>
</dbReference>
<gene>
    <name evidence="2" type="ORF">GK091_27145</name>
</gene>